<dbReference type="GO" id="GO:0008654">
    <property type="term" value="P:phospholipid biosynthetic process"/>
    <property type="evidence" value="ECO:0007669"/>
    <property type="project" value="UniProtKB-KW"/>
</dbReference>
<dbReference type="UniPathway" id="UPA00085"/>
<dbReference type="Gene3D" id="3.40.718.10">
    <property type="entry name" value="Isopropylmalate Dehydrogenase"/>
    <property type="match status" value="1"/>
</dbReference>
<proteinExistence type="inferred from homology"/>
<gene>
    <name evidence="10 11" type="primary">plsX</name>
    <name evidence="11" type="ORF">ENV60_06850</name>
</gene>
<comment type="subunit">
    <text evidence="9 10">Homodimer. Probably interacts with PlsY.</text>
</comment>
<dbReference type="NCBIfam" id="TIGR00182">
    <property type="entry name" value="plsX"/>
    <property type="match status" value="1"/>
</dbReference>
<dbReference type="PANTHER" id="PTHR30100:SF1">
    <property type="entry name" value="PHOSPHATE ACYLTRANSFERASE"/>
    <property type="match status" value="1"/>
</dbReference>
<dbReference type="PIRSF" id="PIRSF002465">
    <property type="entry name" value="Phsphlp_syn_PlsX"/>
    <property type="match status" value="1"/>
</dbReference>
<comment type="pathway">
    <text evidence="10">Lipid metabolism; phospholipid metabolism.</text>
</comment>
<evidence type="ECO:0000256" key="1">
    <source>
        <dbReference type="ARBA" id="ARBA00001232"/>
    </source>
</evidence>
<name>A0A7C4XLB9_UNCW3</name>
<dbReference type="GO" id="GO:0006633">
    <property type="term" value="P:fatty acid biosynthetic process"/>
    <property type="evidence" value="ECO:0007669"/>
    <property type="project" value="UniProtKB-UniRule"/>
</dbReference>
<dbReference type="PANTHER" id="PTHR30100">
    <property type="entry name" value="FATTY ACID/PHOSPHOLIPID SYNTHESIS PROTEIN PLSX"/>
    <property type="match status" value="1"/>
</dbReference>
<dbReference type="Pfam" id="PF02504">
    <property type="entry name" value="FA_synthesis"/>
    <property type="match status" value="1"/>
</dbReference>
<accession>A0A7C4XLB9</accession>
<comment type="function">
    <text evidence="10">Catalyzes the reversible formation of acyl-phosphate (acyl-PO(4)) from acyl-[acyl-carrier-protein] (acyl-ACP). This enzyme utilizes acyl-ACP as fatty acyl donor, but not acyl-CoA.</text>
</comment>
<evidence type="ECO:0000256" key="8">
    <source>
        <dbReference type="ARBA" id="ARBA00024069"/>
    </source>
</evidence>
<keyword evidence="2 10" id="KW-0963">Cytoplasm</keyword>
<keyword evidence="5 10" id="KW-0443">Lipid metabolism</keyword>
<evidence type="ECO:0000256" key="3">
    <source>
        <dbReference type="ARBA" id="ARBA00022516"/>
    </source>
</evidence>
<evidence type="ECO:0000256" key="6">
    <source>
        <dbReference type="ARBA" id="ARBA00023209"/>
    </source>
</evidence>
<dbReference type="AlphaFoldDB" id="A0A7C4XLB9"/>
<keyword evidence="4 10" id="KW-0808">Transferase</keyword>
<comment type="similarity">
    <text evidence="10">Belongs to the PlsX family.</text>
</comment>
<dbReference type="GO" id="GO:0005737">
    <property type="term" value="C:cytoplasm"/>
    <property type="evidence" value="ECO:0007669"/>
    <property type="project" value="UniProtKB-SubCell"/>
</dbReference>
<dbReference type="InterPro" id="IPR012281">
    <property type="entry name" value="Phospholipid_synth_PlsX-like"/>
</dbReference>
<evidence type="ECO:0000256" key="9">
    <source>
        <dbReference type="ARBA" id="ARBA00046608"/>
    </source>
</evidence>
<dbReference type="HAMAP" id="MF_00019">
    <property type="entry name" value="PlsX"/>
    <property type="match status" value="1"/>
</dbReference>
<keyword evidence="3 10" id="KW-0444">Lipid biosynthesis</keyword>
<evidence type="ECO:0000256" key="5">
    <source>
        <dbReference type="ARBA" id="ARBA00023098"/>
    </source>
</evidence>
<dbReference type="SUPFAM" id="SSF53659">
    <property type="entry name" value="Isocitrate/Isopropylmalate dehydrogenase-like"/>
    <property type="match status" value="1"/>
</dbReference>
<comment type="subcellular location">
    <subcellularLocation>
        <location evidence="10">Cytoplasm</location>
    </subcellularLocation>
    <text evidence="10">Associated with the membrane possibly through PlsY.</text>
</comment>
<evidence type="ECO:0000256" key="4">
    <source>
        <dbReference type="ARBA" id="ARBA00022679"/>
    </source>
</evidence>
<evidence type="ECO:0000313" key="11">
    <source>
        <dbReference type="EMBL" id="HGV97998.1"/>
    </source>
</evidence>
<dbReference type="EMBL" id="DTGZ01000129">
    <property type="protein sequence ID" value="HGV97998.1"/>
    <property type="molecule type" value="Genomic_DNA"/>
</dbReference>
<keyword evidence="11" id="KW-0012">Acyltransferase</keyword>
<comment type="caution">
    <text evidence="11">The sequence shown here is derived from an EMBL/GenBank/DDBJ whole genome shotgun (WGS) entry which is preliminary data.</text>
</comment>
<sequence>MSWLSHQRKKKKRHNRMKIGFDLMGSDTAPQPEIQALKIIKEELKLELTVVGRGDYEQEVKALGFDFQLADEVIGMHEIPTVAVRQKRNSSLAILFRMLKNKEIDALVSAGNTGAIMGFSIFELGTIEGVSRPGLAITLPTESGYSVMIDVGANIKPKLEDYLNYALMGSVFATVALGRENPRIAILNVGTESVKGDEIRQKVYQMLKQDRWNFIGNIEGNDIMKGFADVVLSDGFTGNVILKFSEGIVDALWKMLKESVDAAMRRRFGQFLVKPAIKDLKAKFSYEEYGGGILLGVNGIVIICHGHSSPVALKNAVKMAAKCVEFNIIEGIRKAKGL</sequence>
<evidence type="ECO:0000256" key="7">
    <source>
        <dbReference type="ARBA" id="ARBA00023264"/>
    </source>
</evidence>
<dbReference type="GO" id="GO:0043811">
    <property type="term" value="F:phosphate:acyl-[acyl carrier protein] acyltransferase activity"/>
    <property type="evidence" value="ECO:0007669"/>
    <property type="project" value="UniProtKB-UniRule"/>
</dbReference>
<organism evidence="11">
    <name type="scientific">candidate division WOR-3 bacterium</name>
    <dbReference type="NCBI Taxonomy" id="2052148"/>
    <lineage>
        <taxon>Bacteria</taxon>
        <taxon>Bacteria division WOR-3</taxon>
    </lineage>
</organism>
<protein>
    <recommendedName>
        <fullName evidence="8 10">Phosphate acyltransferase</fullName>
        <ecNumber evidence="8 10">2.3.1.274</ecNumber>
    </recommendedName>
    <alternativeName>
        <fullName evidence="10">Acyl-ACP phosphotransacylase</fullName>
    </alternativeName>
    <alternativeName>
        <fullName evidence="10">Acyl-[acyl-carrier-protein]--phosphate acyltransferase</fullName>
    </alternativeName>
    <alternativeName>
        <fullName evidence="10">Phosphate-acyl-ACP acyltransferase</fullName>
    </alternativeName>
</protein>
<comment type="catalytic activity">
    <reaction evidence="1 10">
        <text>a fatty acyl-[ACP] + phosphate = an acyl phosphate + holo-[ACP]</text>
        <dbReference type="Rhea" id="RHEA:42292"/>
        <dbReference type="Rhea" id="RHEA-COMP:9685"/>
        <dbReference type="Rhea" id="RHEA-COMP:14125"/>
        <dbReference type="ChEBI" id="CHEBI:43474"/>
        <dbReference type="ChEBI" id="CHEBI:59918"/>
        <dbReference type="ChEBI" id="CHEBI:64479"/>
        <dbReference type="ChEBI" id="CHEBI:138651"/>
        <dbReference type="EC" id="2.3.1.274"/>
    </reaction>
</comment>
<dbReference type="InterPro" id="IPR003664">
    <property type="entry name" value="FA_synthesis"/>
</dbReference>
<keyword evidence="7 10" id="KW-1208">Phospholipid metabolism</keyword>
<reference evidence="11" key="1">
    <citation type="journal article" date="2020" name="mSystems">
        <title>Genome- and Community-Level Interaction Insights into Carbon Utilization and Element Cycling Functions of Hydrothermarchaeota in Hydrothermal Sediment.</title>
        <authorList>
            <person name="Zhou Z."/>
            <person name="Liu Y."/>
            <person name="Xu W."/>
            <person name="Pan J."/>
            <person name="Luo Z.H."/>
            <person name="Li M."/>
        </authorList>
    </citation>
    <scope>NUCLEOTIDE SEQUENCE [LARGE SCALE GENOMIC DNA]</scope>
    <source>
        <strain evidence="11">SpSt-774</strain>
    </source>
</reference>
<evidence type="ECO:0000256" key="10">
    <source>
        <dbReference type="HAMAP-Rule" id="MF_00019"/>
    </source>
</evidence>
<keyword evidence="6 10" id="KW-0594">Phospholipid biosynthesis</keyword>
<evidence type="ECO:0000256" key="2">
    <source>
        <dbReference type="ARBA" id="ARBA00022490"/>
    </source>
</evidence>
<dbReference type="EC" id="2.3.1.274" evidence="8 10"/>